<evidence type="ECO:0000256" key="1">
    <source>
        <dbReference type="SAM" id="MobiDB-lite"/>
    </source>
</evidence>
<name>A0AAV7HV99_COTGL</name>
<feature type="region of interest" description="Disordered" evidence="1">
    <location>
        <begin position="271"/>
        <end position="315"/>
    </location>
</feature>
<reference evidence="2 3" key="1">
    <citation type="journal article" date="2021" name="J. Hered.">
        <title>A chromosome-level genome assembly of the parasitoid wasp, Cotesia glomerata (Hymenoptera: Braconidae).</title>
        <authorList>
            <person name="Pinto B.J."/>
            <person name="Weis J.J."/>
            <person name="Gamble T."/>
            <person name="Ode P.J."/>
            <person name="Paul R."/>
            <person name="Zaspel J.M."/>
        </authorList>
    </citation>
    <scope>NUCLEOTIDE SEQUENCE [LARGE SCALE GENOMIC DNA]</scope>
    <source>
        <strain evidence="2">CgM1</strain>
    </source>
</reference>
<evidence type="ECO:0000313" key="2">
    <source>
        <dbReference type="EMBL" id="KAH0535646.1"/>
    </source>
</evidence>
<feature type="compositionally biased region" description="Low complexity" evidence="1">
    <location>
        <begin position="69"/>
        <end position="79"/>
    </location>
</feature>
<feature type="region of interest" description="Disordered" evidence="1">
    <location>
        <begin position="63"/>
        <end position="82"/>
    </location>
</feature>
<dbReference type="Proteomes" id="UP000826195">
    <property type="component" value="Unassembled WGS sequence"/>
</dbReference>
<organism evidence="2 3">
    <name type="scientific">Cotesia glomerata</name>
    <name type="common">Lepidopteran parasitic wasp</name>
    <name type="synonym">Apanteles glomeratus</name>
    <dbReference type="NCBI Taxonomy" id="32391"/>
    <lineage>
        <taxon>Eukaryota</taxon>
        <taxon>Metazoa</taxon>
        <taxon>Ecdysozoa</taxon>
        <taxon>Arthropoda</taxon>
        <taxon>Hexapoda</taxon>
        <taxon>Insecta</taxon>
        <taxon>Pterygota</taxon>
        <taxon>Neoptera</taxon>
        <taxon>Endopterygota</taxon>
        <taxon>Hymenoptera</taxon>
        <taxon>Apocrita</taxon>
        <taxon>Ichneumonoidea</taxon>
        <taxon>Braconidae</taxon>
        <taxon>Microgastrinae</taxon>
        <taxon>Cotesia</taxon>
    </lineage>
</organism>
<feature type="compositionally biased region" description="Low complexity" evidence="1">
    <location>
        <begin position="274"/>
        <end position="286"/>
    </location>
</feature>
<gene>
    <name evidence="2" type="ORF">KQX54_017921</name>
</gene>
<accession>A0AAV7HV99</accession>
<sequence length="332" mass="37991">MSLEKVHRESFKNSKRKRPGKVIHIDLTDDEPKETTICCGEKKKYTSGSLRWVKKILEIDKVKKKNGRGKNNNNNNNNNSDVQIVDAHSTANYGDINDKMPNYKPVFVNEVSEKICPVTTTVSSEDLSGDGIFWDDVNLFKYNDYKLEFDMENNYSDLKPTCEMNLKGDEVMKDTENDIGIFDNILQDVPIDRPGNWSYLFDCHLANIESPDAILSSTELTRKGFSKHNYMVSLGLSKKDCEEKNNGGDEALECQFDEDDDKKEDHFDAFGRQSSSGVSSTTSIISEQCQPRVDGKANRRSKIRGIKEPALKKKKKSKIFQHRRLHFKEVLR</sequence>
<dbReference type="AlphaFoldDB" id="A0AAV7HV99"/>
<evidence type="ECO:0000313" key="3">
    <source>
        <dbReference type="Proteomes" id="UP000826195"/>
    </source>
</evidence>
<proteinExistence type="predicted"/>
<keyword evidence="3" id="KW-1185">Reference proteome</keyword>
<protein>
    <submittedName>
        <fullName evidence="2">Uncharacterized protein</fullName>
    </submittedName>
</protein>
<dbReference type="EMBL" id="JAHXZJ010002982">
    <property type="protein sequence ID" value="KAH0535646.1"/>
    <property type="molecule type" value="Genomic_DNA"/>
</dbReference>
<comment type="caution">
    <text evidence="2">The sequence shown here is derived from an EMBL/GenBank/DDBJ whole genome shotgun (WGS) entry which is preliminary data.</text>
</comment>